<protein>
    <submittedName>
        <fullName evidence="1">Uncharacterized protein</fullName>
    </submittedName>
</protein>
<dbReference type="KEGG" id="gax:Pan161_25270"/>
<gene>
    <name evidence="1" type="ORF">Pan161_25270</name>
</gene>
<keyword evidence="2" id="KW-1185">Reference proteome</keyword>
<accession>A0A517VD02</accession>
<evidence type="ECO:0000313" key="2">
    <source>
        <dbReference type="Proteomes" id="UP000316855"/>
    </source>
</evidence>
<reference evidence="1 2" key="1">
    <citation type="submission" date="2019-02" db="EMBL/GenBank/DDBJ databases">
        <title>Deep-cultivation of Planctomycetes and their phenomic and genomic characterization uncovers novel biology.</title>
        <authorList>
            <person name="Wiegand S."/>
            <person name="Jogler M."/>
            <person name="Boedeker C."/>
            <person name="Pinto D."/>
            <person name="Vollmers J."/>
            <person name="Rivas-Marin E."/>
            <person name="Kohn T."/>
            <person name="Peeters S.H."/>
            <person name="Heuer A."/>
            <person name="Rast P."/>
            <person name="Oberbeckmann S."/>
            <person name="Bunk B."/>
            <person name="Jeske O."/>
            <person name="Meyerdierks A."/>
            <person name="Storesund J.E."/>
            <person name="Kallscheuer N."/>
            <person name="Luecker S."/>
            <person name="Lage O.M."/>
            <person name="Pohl T."/>
            <person name="Merkel B.J."/>
            <person name="Hornburger P."/>
            <person name="Mueller R.-W."/>
            <person name="Bruemmer F."/>
            <person name="Labrenz M."/>
            <person name="Spormann A.M."/>
            <person name="Op den Camp H."/>
            <person name="Overmann J."/>
            <person name="Amann R."/>
            <person name="Jetten M.S.M."/>
            <person name="Mascher T."/>
            <person name="Medema M.H."/>
            <person name="Devos D.P."/>
            <person name="Kaster A.-K."/>
            <person name="Ovreas L."/>
            <person name="Rohde M."/>
            <person name="Galperin M.Y."/>
            <person name="Jogler C."/>
        </authorList>
    </citation>
    <scope>NUCLEOTIDE SEQUENCE [LARGE SCALE GENOMIC DNA]</scope>
    <source>
        <strain evidence="1 2">Pan161</strain>
    </source>
</reference>
<dbReference type="EMBL" id="CP036343">
    <property type="protein sequence ID" value="QDT90873.1"/>
    <property type="molecule type" value="Genomic_DNA"/>
</dbReference>
<organism evidence="1 2">
    <name type="scientific">Gimesia algae</name>
    <dbReference type="NCBI Taxonomy" id="2527971"/>
    <lineage>
        <taxon>Bacteria</taxon>
        <taxon>Pseudomonadati</taxon>
        <taxon>Planctomycetota</taxon>
        <taxon>Planctomycetia</taxon>
        <taxon>Planctomycetales</taxon>
        <taxon>Planctomycetaceae</taxon>
        <taxon>Gimesia</taxon>
    </lineage>
</organism>
<proteinExistence type="predicted"/>
<dbReference type="Proteomes" id="UP000316855">
    <property type="component" value="Chromosome"/>
</dbReference>
<evidence type="ECO:0000313" key="1">
    <source>
        <dbReference type="EMBL" id="QDT90873.1"/>
    </source>
</evidence>
<name>A0A517VD02_9PLAN</name>
<sequence>MIEGIEKNYQKIAESIPNEILHRRSTRQSTGRDCQI</sequence>
<dbReference type="AlphaFoldDB" id="A0A517VD02"/>